<sequence length="94" mass="10812">MNERYSRMYVDHVNKTTGRWANRDPARIVEVGDYGVIEHSSGIFEKEGNIFTEHLIEDTQQITLTCPWHINFMCSKSLAVREVSVAGKGYVCFQ</sequence>
<dbReference type="Proteomes" id="UP000814033">
    <property type="component" value="Unassembled WGS sequence"/>
</dbReference>
<reference evidence="1" key="2">
    <citation type="journal article" date="2022" name="New Phytol.">
        <title>Evolutionary transition to the ectomycorrhizal habit in the genomes of a hyperdiverse lineage of mushroom-forming fungi.</title>
        <authorList>
            <person name="Looney B."/>
            <person name="Miyauchi S."/>
            <person name="Morin E."/>
            <person name="Drula E."/>
            <person name="Courty P.E."/>
            <person name="Kohler A."/>
            <person name="Kuo A."/>
            <person name="LaButti K."/>
            <person name="Pangilinan J."/>
            <person name="Lipzen A."/>
            <person name="Riley R."/>
            <person name="Andreopoulos W."/>
            <person name="He G."/>
            <person name="Johnson J."/>
            <person name="Nolan M."/>
            <person name="Tritt A."/>
            <person name="Barry K.W."/>
            <person name="Grigoriev I.V."/>
            <person name="Nagy L.G."/>
            <person name="Hibbett D."/>
            <person name="Henrissat B."/>
            <person name="Matheny P.B."/>
            <person name="Labbe J."/>
            <person name="Martin F.M."/>
        </authorList>
    </citation>
    <scope>NUCLEOTIDE SEQUENCE</scope>
    <source>
        <strain evidence="1">FP105234-sp</strain>
    </source>
</reference>
<proteinExistence type="predicted"/>
<protein>
    <submittedName>
        <fullName evidence="1">Uncharacterized protein</fullName>
    </submittedName>
</protein>
<evidence type="ECO:0000313" key="2">
    <source>
        <dbReference type="Proteomes" id="UP000814033"/>
    </source>
</evidence>
<gene>
    <name evidence="1" type="ORF">FA95DRAFT_1130827</name>
</gene>
<accession>A0ACB8RW65</accession>
<comment type="caution">
    <text evidence="1">The sequence shown here is derived from an EMBL/GenBank/DDBJ whole genome shotgun (WGS) entry which is preliminary data.</text>
</comment>
<evidence type="ECO:0000313" key="1">
    <source>
        <dbReference type="EMBL" id="KAI0048052.1"/>
    </source>
</evidence>
<dbReference type="EMBL" id="MU275893">
    <property type="protein sequence ID" value="KAI0048052.1"/>
    <property type="molecule type" value="Genomic_DNA"/>
</dbReference>
<name>A0ACB8RW65_9AGAM</name>
<keyword evidence="2" id="KW-1185">Reference proteome</keyword>
<organism evidence="1 2">
    <name type="scientific">Auriscalpium vulgare</name>
    <dbReference type="NCBI Taxonomy" id="40419"/>
    <lineage>
        <taxon>Eukaryota</taxon>
        <taxon>Fungi</taxon>
        <taxon>Dikarya</taxon>
        <taxon>Basidiomycota</taxon>
        <taxon>Agaricomycotina</taxon>
        <taxon>Agaricomycetes</taxon>
        <taxon>Russulales</taxon>
        <taxon>Auriscalpiaceae</taxon>
        <taxon>Auriscalpium</taxon>
    </lineage>
</organism>
<reference evidence="1" key="1">
    <citation type="submission" date="2021-02" db="EMBL/GenBank/DDBJ databases">
        <authorList>
            <consortium name="DOE Joint Genome Institute"/>
            <person name="Ahrendt S."/>
            <person name="Looney B.P."/>
            <person name="Miyauchi S."/>
            <person name="Morin E."/>
            <person name="Drula E."/>
            <person name="Courty P.E."/>
            <person name="Chicoki N."/>
            <person name="Fauchery L."/>
            <person name="Kohler A."/>
            <person name="Kuo A."/>
            <person name="Labutti K."/>
            <person name="Pangilinan J."/>
            <person name="Lipzen A."/>
            <person name="Riley R."/>
            <person name="Andreopoulos W."/>
            <person name="He G."/>
            <person name="Johnson J."/>
            <person name="Barry K.W."/>
            <person name="Grigoriev I.V."/>
            <person name="Nagy L."/>
            <person name="Hibbett D."/>
            <person name="Henrissat B."/>
            <person name="Matheny P.B."/>
            <person name="Labbe J."/>
            <person name="Martin F."/>
        </authorList>
    </citation>
    <scope>NUCLEOTIDE SEQUENCE</scope>
    <source>
        <strain evidence="1">FP105234-sp</strain>
    </source>
</reference>